<sequence length="171" mass="19807">IDFGLKSIQQQIINKTNKIDIFSFLVAAIFQVNGIKVQFPQEINKNIVKNLPILCSNTINYGNEMYLNNYLEVLAEDSTVFMIARHFKLDWQKGDPFISGLNSMRLYQLLGYTNFVVSTDMALPTAYLLATRSLSVFKQTIKTIELKDDEDDQFCKKLIEQYKKLIIFIEM</sequence>
<feature type="non-terminal residue" evidence="1">
    <location>
        <position position="1"/>
    </location>
</feature>
<organism evidence="1">
    <name type="scientific">Trepomonas sp. PC1</name>
    <dbReference type="NCBI Taxonomy" id="1076344"/>
    <lineage>
        <taxon>Eukaryota</taxon>
        <taxon>Metamonada</taxon>
        <taxon>Diplomonadida</taxon>
        <taxon>Hexamitidae</taxon>
        <taxon>Hexamitinae</taxon>
        <taxon>Trepomonas</taxon>
    </lineage>
</organism>
<dbReference type="AlphaFoldDB" id="A0A146KG83"/>
<proteinExistence type="predicted"/>
<accession>A0A146KG83</accession>
<name>A0A146KG83_9EUKA</name>
<dbReference type="EMBL" id="GDID01001961">
    <property type="protein sequence ID" value="JAP94645.1"/>
    <property type="molecule type" value="Transcribed_RNA"/>
</dbReference>
<reference evidence="1" key="1">
    <citation type="submission" date="2015-07" db="EMBL/GenBank/DDBJ databases">
        <title>Adaptation to a free-living lifestyle via gene acquisitions in the diplomonad Trepomonas sp. PC1.</title>
        <authorList>
            <person name="Xu F."/>
            <person name="Jerlstrom-Hultqvist J."/>
            <person name="Kolisko M."/>
            <person name="Simpson A.G.B."/>
            <person name="Roger A.J."/>
            <person name="Svard S.G."/>
            <person name="Andersson J.O."/>
        </authorList>
    </citation>
    <scope>NUCLEOTIDE SEQUENCE</scope>
    <source>
        <strain evidence="1">PC1</strain>
    </source>
</reference>
<evidence type="ECO:0000313" key="1">
    <source>
        <dbReference type="EMBL" id="JAP94645.1"/>
    </source>
</evidence>
<protein>
    <submittedName>
        <fullName evidence="1">Uncharacterized protein</fullName>
    </submittedName>
</protein>
<gene>
    <name evidence="1" type="ORF">TPC1_12626</name>
</gene>
<feature type="non-terminal residue" evidence="1">
    <location>
        <position position="171"/>
    </location>
</feature>